<dbReference type="EMBL" id="BK032595">
    <property type="protein sequence ID" value="DAF50286.1"/>
    <property type="molecule type" value="Genomic_DNA"/>
</dbReference>
<evidence type="ECO:0000313" key="1">
    <source>
        <dbReference type="EMBL" id="DAF50286.1"/>
    </source>
</evidence>
<proteinExistence type="predicted"/>
<sequence length="223" mass="25293">MIKLNARYNMIHEKMTVHKALAELKTLDDRINSEITGSIFVKANRHNNMKIFGKSIEDFRADTTSSLQSVMALIERRNALKRAVVLSNAVTKVEIGGTEYTVAEAIEMNNHGMENLVDFRDFLRDQYSTVKRMVESENGDKLVKACENYIQATFGTKEKVNNPEIETTQKAYMTGNAYDIVTGFDIEKVIKELTDRIDAFKTEVDSALSVSNALTVIEFEYEN</sequence>
<accession>A0A8S5SH50</accession>
<name>A0A8S5SH50_9CAUD</name>
<protein>
    <submittedName>
        <fullName evidence="1">Uncharacterized protein</fullName>
    </submittedName>
</protein>
<reference evidence="1" key="1">
    <citation type="journal article" date="2021" name="Proc. Natl. Acad. Sci. U.S.A.">
        <title>A Catalog of Tens of Thousands of Viruses from Human Metagenomes Reveals Hidden Associations with Chronic Diseases.</title>
        <authorList>
            <person name="Tisza M.J."/>
            <person name="Buck C.B."/>
        </authorList>
    </citation>
    <scope>NUCLEOTIDE SEQUENCE</scope>
    <source>
        <strain evidence="1">CtBCr48</strain>
    </source>
</reference>
<organism evidence="1">
    <name type="scientific">Siphoviridae sp. ctBCr48</name>
    <dbReference type="NCBI Taxonomy" id="2827802"/>
    <lineage>
        <taxon>Viruses</taxon>
        <taxon>Duplodnaviria</taxon>
        <taxon>Heunggongvirae</taxon>
        <taxon>Uroviricota</taxon>
        <taxon>Caudoviricetes</taxon>
    </lineage>
</organism>